<evidence type="ECO:0000313" key="8">
    <source>
        <dbReference type="Proteomes" id="UP000584325"/>
    </source>
</evidence>
<keyword evidence="3" id="KW-0472">Membrane</keyword>
<dbReference type="CDD" id="cd12915">
    <property type="entry name" value="PDC2_DGC_like"/>
    <property type="match status" value="1"/>
</dbReference>
<reference evidence="6 7" key="1">
    <citation type="submission" date="2019-05" db="EMBL/GenBank/DDBJ databases">
        <title>Draft Genome Sequences of Six Type Strains of the Genus Massilia.</title>
        <authorList>
            <person name="Miess H."/>
            <person name="Frediansyhah A."/>
            <person name="Gross H."/>
        </authorList>
    </citation>
    <scope>NUCLEOTIDE SEQUENCE [LARGE SCALE GENOMIC DNA]</scope>
    <source>
        <strain evidence="6 7">DSMZ 26121</strain>
    </source>
</reference>
<dbReference type="AlphaFoldDB" id="A0A4P8HPK2"/>
<dbReference type="CDD" id="cd12914">
    <property type="entry name" value="PDC1_DGC_like"/>
    <property type="match status" value="1"/>
</dbReference>
<dbReference type="InterPro" id="IPR029151">
    <property type="entry name" value="Sensor-like_sf"/>
</dbReference>
<dbReference type="GO" id="GO:0052621">
    <property type="term" value="F:diguanylate cyclase activity"/>
    <property type="evidence" value="ECO:0007669"/>
    <property type="project" value="UniProtKB-EC"/>
</dbReference>
<dbReference type="InterPro" id="IPR043128">
    <property type="entry name" value="Rev_trsase/Diguanyl_cyclase"/>
</dbReference>
<dbReference type="InterPro" id="IPR050469">
    <property type="entry name" value="Diguanylate_Cyclase"/>
</dbReference>
<dbReference type="EC" id="2.7.7.65" evidence="1"/>
<dbReference type="Gene3D" id="3.30.70.270">
    <property type="match status" value="1"/>
</dbReference>
<dbReference type="GO" id="GO:1902201">
    <property type="term" value="P:negative regulation of bacterial-type flagellum-dependent cell motility"/>
    <property type="evidence" value="ECO:0007669"/>
    <property type="project" value="TreeGrafter"/>
</dbReference>
<dbReference type="EMBL" id="JACHXS010000002">
    <property type="protein sequence ID" value="MBB3220878.1"/>
    <property type="molecule type" value="Genomic_DNA"/>
</dbReference>
<dbReference type="Gene3D" id="3.30.450.20">
    <property type="entry name" value="PAS domain"/>
    <property type="match status" value="2"/>
</dbReference>
<evidence type="ECO:0000256" key="3">
    <source>
        <dbReference type="SAM" id="Phobius"/>
    </source>
</evidence>
<dbReference type="PROSITE" id="PS50887">
    <property type="entry name" value="GGDEF"/>
    <property type="match status" value="1"/>
</dbReference>
<keyword evidence="3" id="KW-1133">Transmembrane helix</keyword>
<evidence type="ECO:0000256" key="2">
    <source>
        <dbReference type="ARBA" id="ARBA00034247"/>
    </source>
</evidence>
<evidence type="ECO:0000256" key="1">
    <source>
        <dbReference type="ARBA" id="ARBA00012528"/>
    </source>
</evidence>
<evidence type="ECO:0000313" key="6">
    <source>
        <dbReference type="EMBL" id="QCP11663.1"/>
    </source>
</evidence>
<feature type="transmembrane region" description="Helical" evidence="3">
    <location>
        <begin position="6"/>
        <end position="24"/>
    </location>
</feature>
<comment type="catalytic activity">
    <reaction evidence="2">
        <text>2 GTP = 3',3'-c-di-GMP + 2 diphosphate</text>
        <dbReference type="Rhea" id="RHEA:24898"/>
        <dbReference type="ChEBI" id="CHEBI:33019"/>
        <dbReference type="ChEBI" id="CHEBI:37565"/>
        <dbReference type="ChEBI" id="CHEBI:58805"/>
        <dbReference type="EC" id="2.7.7.65"/>
    </reaction>
</comment>
<dbReference type="InterPro" id="IPR000160">
    <property type="entry name" value="GGDEF_dom"/>
</dbReference>
<dbReference type="RefSeq" id="WP_137314510.1">
    <property type="nucleotide sequence ID" value="NZ_CP040017.1"/>
</dbReference>
<dbReference type="Proteomes" id="UP000298763">
    <property type="component" value="Chromosome"/>
</dbReference>
<evidence type="ECO:0000313" key="5">
    <source>
        <dbReference type="EMBL" id="MBB3220878.1"/>
    </source>
</evidence>
<dbReference type="FunFam" id="3.30.70.270:FF:000001">
    <property type="entry name" value="Diguanylate cyclase domain protein"/>
    <property type="match status" value="1"/>
</dbReference>
<evidence type="ECO:0000259" key="4">
    <source>
        <dbReference type="PROSITE" id="PS50887"/>
    </source>
</evidence>
<proteinExistence type="predicted"/>
<dbReference type="CDD" id="cd01949">
    <property type="entry name" value="GGDEF"/>
    <property type="match status" value="1"/>
</dbReference>
<dbReference type="Proteomes" id="UP000584325">
    <property type="component" value="Unassembled WGS sequence"/>
</dbReference>
<organism evidence="5 8">
    <name type="scientific">Pseudoduganella umbonata</name>
    <dbReference type="NCBI Taxonomy" id="864828"/>
    <lineage>
        <taxon>Bacteria</taxon>
        <taxon>Pseudomonadati</taxon>
        <taxon>Pseudomonadota</taxon>
        <taxon>Betaproteobacteria</taxon>
        <taxon>Burkholderiales</taxon>
        <taxon>Oxalobacteraceae</taxon>
        <taxon>Telluria group</taxon>
        <taxon>Pseudoduganella</taxon>
    </lineage>
</organism>
<gene>
    <name evidence="6" type="ORF">FCL38_15475</name>
    <name evidence="5" type="ORF">FHS02_001677</name>
</gene>
<dbReference type="NCBIfam" id="TIGR00254">
    <property type="entry name" value="GGDEF"/>
    <property type="match status" value="1"/>
</dbReference>
<dbReference type="EMBL" id="CP040017">
    <property type="protein sequence ID" value="QCP11663.1"/>
    <property type="molecule type" value="Genomic_DNA"/>
</dbReference>
<feature type="domain" description="GGDEF" evidence="4">
    <location>
        <begin position="367"/>
        <end position="505"/>
    </location>
</feature>
<sequence length="509" mass="56046">MKRLPVTFWTTLFVTLVCVALVALDFERSWVARTVLLEHTERNATNLARAMSGHADDTLRAADNSLADLEERIEVDGTGPRQLERLHRLMVLHVRMLPQLNGMFFYDETGRWIANSRPRLDSDANNADREYFRHHRENKDTGAHIGKPVTSRSTGRWVIPLSRRIDKPDGSFGGVVLATIDIEYFRRFYASFDIGRDGAVGLLSDDGTLLVRRPFRSEAVGSSIARTPLYDAYTQVARTGTGIFRSTQDGQVRLNSYRPLANYPLFVTAALSKDEVLAHWWHDTLMRTAGVLLLAGLVALFGQRLVRLMRQRLQAETELRAARDALASVNVTLEKLALQDGLTGLANRRQFDVSLGNEFSRATRHGAPLGLAMIDVDNFKAYNDHYGHSAGDDCLRAVARAIRQQTPKRAGDLAARYGGEELAVLLPNTDAAGAEAVAERMRAAVQDLKLPHAGSPLGIVTISGGVASMVPRRGVDHAATLVERADGALYAAKGAGRNRICRQDDAAAT</sequence>
<protein>
    <recommendedName>
        <fullName evidence="1">diguanylate cyclase</fullName>
        <ecNumber evidence="1">2.7.7.65</ecNumber>
    </recommendedName>
</protein>
<dbReference type="InterPro" id="IPR029787">
    <property type="entry name" value="Nucleotide_cyclase"/>
</dbReference>
<dbReference type="Pfam" id="PF22588">
    <property type="entry name" value="dCache_1_like"/>
    <property type="match status" value="1"/>
</dbReference>
<dbReference type="PANTHER" id="PTHR45138">
    <property type="entry name" value="REGULATORY COMPONENTS OF SENSORY TRANSDUCTION SYSTEM"/>
    <property type="match status" value="1"/>
</dbReference>
<dbReference type="SUPFAM" id="SSF103190">
    <property type="entry name" value="Sensory domain-like"/>
    <property type="match status" value="1"/>
</dbReference>
<dbReference type="SMART" id="SM00267">
    <property type="entry name" value="GGDEF"/>
    <property type="match status" value="1"/>
</dbReference>
<dbReference type="GO" id="GO:0005886">
    <property type="term" value="C:plasma membrane"/>
    <property type="evidence" value="ECO:0007669"/>
    <property type="project" value="TreeGrafter"/>
</dbReference>
<evidence type="ECO:0000313" key="7">
    <source>
        <dbReference type="Proteomes" id="UP000298763"/>
    </source>
</evidence>
<reference evidence="5 8" key="2">
    <citation type="submission" date="2020-08" db="EMBL/GenBank/DDBJ databases">
        <title>Genomic Encyclopedia of Type Strains, Phase III (KMG-III): the genomes of soil and plant-associated and newly described type strains.</title>
        <authorList>
            <person name="Whitman W."/>
        </authorList>
    </citation>
    <scope>NUCLEOTIDE SEQUENCE [LARGE SCALE GENOMIC DNA]</scope>
    <source>
        <strain evidence="5 8">CECT 7753</strain>
    </source>
</reference>
<accession>A0A4P8HPK2</accession>
<dbReference type="Pfam" id="PF00990">
    <property type="entry name" value="GGDEF"/>
    <property type="match status" value="1"/>
</dbReference>
<keyword evidence="3" id="KW-0812">Transmembrane</keyword>
<dbReference type="SUPFAM" id="SSF55073">
    <property type="entry name" value="Nucleotide cyclase"/>
    <property type="match status" value="1"/>
</dbReference>
<dbReference type="PANTHER" id="PTHR45138:SF9">
    <property type="entry name" value="DIGUANYLATE CYCLASE DGCM-RELATED"/>
    <property type="match status" value="1"/>
</dbReference>
<name>A0A4P8HPK2_9BURK</name>
<dbReference type="OrthoDB" id="9813903at2"/>
<dbReference type="InterPro" id="IPR054327">
    <property type="entry name" value="His-kinase-like_sensor"/>
</dbReference>
<dbReference type="GO" id="GO:0043709">
    <property type="term" value="P:cell adhesion involved in single-species biofilm formation"/>
    <property type="evidence" value="ECO:0007669"/>
    <property type="project" value="TreeGrafter"/>
</dbReference>
<keyword evidence="7" id="KW-1185">Reference proteome</keyword>